<dbReference type="EMBL" id="LITU01000061">
    <property type="protein sequence ID" value="KOY15388.1"/>
    <property type="molecule type" value="Genomic_DNA"/>
</dbReference>
<dbReference type="OrthoDB" id="112290at2"/>
<comment type="caution">
    <text evidence="1">The sequence shown here is derived from an EMBL/GenBank/DDBJ whole genome shotgun (WGS) entry which is preliminary data.</text>
</comment>
<reference evidence="1 2" key="1">
    <citation type="submission" date="2015-08" db="EMBL/GenBank/DDBJ databases">
        <title>Draft genome sequence of cellulolytic and xylanolytic Paenibacillus sp. A59, isolated from a decaying forest soil from Patagonia, Argentina.</title>
        <authorList>
            <person name="Ghio S."/>
            <person name="Caceres A.M."/>
            <person name="Talia P."/>
            <person name="Grasso D."/>
            <person name="Campos E."/>
        </authorList>
    </citation>
    <scope>NUCLEOTIDE SEQUENCE [LARGE SCALE GENOMIC DNA]</scope>
    <source>
        <strain evidence="1 2">A59</strain>
    </source>
</reference>
<protein>
    <recommendedName>
        <fullName evidence="3">YqcI/YcgG family protein</fullName>
    </recommendedName>
</protein>
<organism evidence="1 2">
    <name type="scientific">Paenibacillus xylanivorans</name>
    <dbReference type="NCBI Taxonomy" id="1705561"/>
    <lineage>
        <taxon>Bacteria</taxon>
        <taxon>Bacillati</taxon>
        <taxon>Bacillota</taxon>
        <taxon>Bacilli</taxon>
        <taxon>Bacillales</taxon>
        <taxon>Paenibacillaceae</taxon>
        <taxon>Paenibacillus</taxon>
    </lineage>
</organism>
<dbReference type="Pfam" id="PF08892">
    <property type="entry name" value="YqcI_YcgG"/>
    <property type="match status" value="1"/>
</dbReference>
<dbReference type="AlphaFoldDB" id="A0A0M9BMP5"/>
<dbReference type="PANTHER" id="PTHR40045:SF1">
    <property type="entry name" value="YQCI_YCGG FAMILY PROTEIN"/>
    <property type="match status" value="1"/>
</dbReference>
<dbReference type="Proteomes" id="UP000037688">
    <property type="component" value="Unassembled WGS sequence"/>
</dbReference>
<gene>
    <name evidence="1" type="ORF">AMS66_16740</name>
</gene>
<sequence>MAELYSADEIKPLFKGLPEWQQNAYSQFANMIADEGNTYPCVPGRMGFLSGHLRYGFTCDPHTQASAEDMAELLSQYGLVSRDTGHYASLVVFCETPDDLRNNTTVEQYQSLFWEMLNRVSSLDEASWPDHISTDPHEATWEFCFGGEPYFCFCATPAHELRASRHFPYLMFAFQPRWVFESINDNTPLGRKMKTLIRKRLEAYDAVPAHPSLMWYGQQDNLEWKQYFLPDDEQAPSKCPFMRMKQAISKLTK</sequence>
<keyword evidence="2" id="KW-1185">Reference proteome</keyword>
<dbReference type="InterPro" id="IPR014988">
    <property type="entry name" value="Uncharacterised_YqcI/YcgG"/>
</dbReference>
<name>A0A0M9BMP5_9BACL</name>
<evidence type="ECO:0000313" key="2">
    <source>
        <dbReference type="Proteomes" id="UP000037688"/>
    </source>
</evidence>
<proteinExistence type="predicted"/>
<evidence type="ECO:0000313" key="1">
    <source>
        <dbReference type="EMBL" id="KOY15388.1"/>
    </source>
</evidence>
<evidence type="ECO:0008006" key="3">
    <source>
        <dbReference type="Google" id="ProtNLM"/>
    </source>
</evidence>
<accession>A0A0M9BMP5</accession>
<dbReference type="RefSeq" id="WP_053781897.1">
    <property type="nucleotide sequence ID" value="NZ_LITU01000061.1"/>
</dbReference>
<dbReference type="PANTHER" id="PTHR40045">
    <property type="entry name" value="YCGG FAMILY PROTEIN"/>
    <property type="match status" value="1"/>
</dbReference>
<dbReference type="PATRIC" id="fig|1705561.3.peg.3428"/>